<dbReference type="RefSeq" id="WP_338276878.1">
    <property type="nucleotide sequence ID" value="NZ_BTTX01000002.1"/>
</dbReference>
<organism evidence="1 2">
    <name type="scientific">Corallococcus caeni</name>
    <dbReference type="NCBI Taxonomy" id="3082388"/>
    <lineage>
        <taxon>Bacteria</taxon>
        <taxon>Pseudomonadati</taxon>
        <taxon>Myxococcota</taxon>
        <taxon>Myxococcia</taxon>
        <taxon>Myxococcales</taxon>
        <taxon>Cystobacterineae</taxon>
        <taxon>Myxococcaceae</taxon>
        <taxon>Corallococcus</taxon>
    </lineage>
</organism>
<gene>
    <name evidence="1" type="ORF">ASNO1_23360</name>
</gene>
<dbReference type="PROSITE" id="PS51257">
    <property type="entry name" value="PROKAR_LIPOPROTEIN"/>
    <property type="match status" value="1"/>
</dbReference>
<sequence length="165" mass="18117">MKKTLFPILALLGGCSHSSLLELNKYGLGPADTVLIDLSFRDVKYDSSVLEGRIELYAMEDVDVPNILGWKTLILDRAWTCDTHDDIALAHVDYAANPDDRQDVLRLRKGDIYGGHMTFPVSLAKEGGPNCLRYEIVYAPDGQFHGSLAIKVAGTATRESAAPRP</sequence>
<accession>A0ABQ6QPZ5</accession>
<evidence type="ECO:0008006" key="3">
    <source>
        <dbReference type="Google" id="ProtNLM"/>
    </source>
</evidence>
<comment type="caution">
    <text evidence="1">The sequence shown here is derived from an EMBL/GenBank/DDBJ whole genome shotgun (WGS) entry which is preliminary data.</text>
</comment>
<reference evidence="1 2" key="1">
    <citation type="journal article" date="2024" name="Arch. Microbiol.">
        <title>Corallococcus caeni sp. nov., a novel myxobacterium isolated from activated sludge.</title>
        <authorList>
            <person name="Tomita S."/>
            <person name="Nakai R."/>
            <person name="Kuroda K."/>
            <person name="Kurashita H."/>
            <person name="Hatamoto M."/>
            <person name="Yamaguchi T."/>
            <person name="Narihiro T."/>
        </authorList>
    </citation>
    <scope>NUCLEOTIDE SEQUENCE [LARGE SCALE GENOMIC DNA]</scope>
    <source>
        <strain evidence="1 2">NO1</strain>
    </source>
</reference>
<name>A0ABQ6QPZ5_9BACT</name>
<evidence type="ECO:0000313" key="1">
    <source>
        <dbReference type="EMBL" id="GMU06083.1"/>
    </source>
</evidence>
<dbReference type="EMBL" id="BTTX01000002">
    <property type="protein sequence ID" value="GMU06083.1"/>
    <property type="molecule type" value="Genomic_DNA"/>
</dbReference>
<evidence type="ECO:0000313" key="2">
    <source>
        <dbReference type="Proteomes" id="UP001342631"/>
    </source>
</evidence>
<proteinExistence type="predicted"/>
<protein>
    <recommendedName>
        <fullName evidence="3">Lipoprotein</fullName>
    </recommendedName>
</protein>
<dbReference type="Proteomes" id="UP001342631">
    <property type="component" value="Unassembled WGS sequence"/>
</dbReference>
<keyword evidence="2" id="KW-1185">Reference proteome</keyword>